<dbReference type="EMBL" id="JRKL02000903">
    <property type="protein sequence ID" value="KAF3967405.1"/>
    <property type="molecule type" value="Genomic_DNA"/>
</dbReference>
<accession>A0A8J4VRP4</accession>
<organism evidence="1 2">
    <name type="scientific">Castanea mollissima</name>
    <name type="common">Chinese chestnut</name>
    <dbReference type="NCBI Taxonomy" id="60419"/>
    <lineage>
        <taxon>Eukaryota</taxon>
        <taxon>Viridiplantae</taxon>
        <taxon>Streptophyta</taxon>
        <taxon>Embryophyta</taxon>
        <taxon>Tracheophyta</taxon>
        <taxon>Spermatophyta</taxon>
        <taxon>Magnoliopsida</taxon>
        <taxon>eudicotyledons</taxon>
        <taxon>Gunneridae</taxon>
        <taxon>Pentapetalae</taxon>
        <taxon>rosids</taxon>
        <taxon>fabids</taxon>
        <taxon>Fagales</taxon>
        <taxon>Fagaceae</taxon>
        <taxon>Castanea</taxon>
    </lineage>
</organism>
<name>A0A8J4VRP4_9ROSI</name>
<sequence length="118" mass="13026">MSWGLGWKRPSEIFHLALSYNNEELMESPSRVSSSFSTSLSSSMTMGLVSQSSSASSIVAQDQELGFQIELKWSAGDNEEGFKMGSEQKDFLLKCQLATKRCRSYVGMGGFGKKVHNL</sequence>
<protein>
    <submittedName>
        <fullName evidence="1">Uncharacterized protein</fullName>
    </submittedName>
</protein>
<dbReference type="Proteomes" id="UP000737018">
    <property type="component" value="Unassembled WGS sequence"/>
</dbReference>
<evidence type="ECO:0000313" key="1">
    <source>
        <dbReference type="EMBL" id="KAF3967405.1"/>
    </source>
</evidence>
<comment type="caution">
    <text evidence="1">The sequence shown here is derived from an EMBL/GenBank/DDBJ whole genome shotgun (WGS) entry which is preliminary data.</text>
</comment>
<evidence type="ECO:0000313" key="2">
    <source>
        <dbReference type="Proteomes" id="UP000737018"/>
    </source>
</evidence>
<dbReference type="AlphaFoldDB" id="A0A8J4VRP4"/>
<reference evidence="1" key="1">
    <citation type="submission" date="2020-03" db="EMBL/GenBank/DDBJ databases">
        <title>Castanea mollissima Vanexum genome sequencing.</title>
        <authorList>
            <person name="Staton M."/>
        </authorList>
    </citation>
    <scope>NUCLEOTIDE SEQUENCE</scope>
    <source>
        <tissue evidence="1">Leaf</tissue>
    </source>
</reference>
<proteinExistence type="predicted"/>
<keyword evidence="2" id="KW-1185">Reference proteome</keyword>
<dbReference type="OrthoDB" id="1724017at2759"/>
<gene>
    <name evidence="1" type="ORF">CMV_008597</name>
</gene>